<name>A0A073IBB2_9SPIT</name>
<comment type="caution">
    <text evidence="2">The sequence shown here is derived from an EMBL/GenBank/DDBJ whole genome shotgun (WGS) entry which is preliminary data.</text>
</comment>
<dbReference type="Proteomes" id="UP000053232">
    <property type="component" value="Unassembled WGS sequence"/>
</dbReference>
<keyword evidence="3" id="KW-1185">Reference proteome</keyword>
<gene>
    <name evidence="2" type="ORF">OXYTRIMIC_635</name>
</gene>
<evidence type="ECO:0000313" key="2">
    <source>
        <dbReference type="EMBL" id="KEJ82702.1"/>
    </source>
</evidence>
<feature type="compositionally biased region" description="Polar residues" evidence="1">
    <location>
        <begin position="120"/>
        <end position="131"/>
    </location>
</feature>
<evidence type="ECO:0000256" key="1">
    <source>
        <dbReference type="SAM" id="MobiDB-lite"/>
    </source>
</evidence>
<protein>
    <submittedName>
        <fullName evidence="2">Uncharacterized protein</fullName>
    </submittedName>
</protein>
<feature type="compositionally biased region" description="Polar residues" evidence="1">
    <location>
        <begin position="149"/>
        <end position="174"/>
    </location>
</feature>
<dbReference type="AlphaFoldDB" id="A0A073IBB2"/>
<organism evidence="2 3">
    <name type="scientific">Oxytricha trifallax</name>
    <dbReference type="NCBI Taxonomy" id="1172189"/>
    <lineage>
        <taxon>Eukaryota</taxon>
        <taxon>Sar</taxon>
        <taxon>Alveolata</taxon>
        <taxon>Ciliophora</taxon>
        <taxon>Intramacronucleata</taxon>
        <taxon>Spirotrichea</taxon>
        <taxon>Stichotrichia</taxon>
        <taxon>Sporadotrichida</taxon>
        <taxon>Oxytrichidae</taxon>
        <taxon>Oxytrichinae</taxon>
        <taxon>Oxytricha</taxon>
    </lineage>
</organism>
<evidence type="ECO:0000313" key="3">
    <source>
        <dbReference type="Proteomes" id="UP000053232"/>
    </source>
</evidence>
<feature type="compositionally biased region" description="Basic residues" evidence="1">
    <location>
        <begin position="133"/>
        <end position="144"/>
    </location>
</feature>
<accession>A0A073IBB2</accession>
<dbReference type="EMBL" id="ARYC01006170">
    <property type="protein sequence ID" value="KEJ82702.1"/>
    <property type="molecule type" value="Genomic_DNA"/>
</dbReference>
<feature type="region of interest" description="Disordered" evidence="1">
    <location>
        <begin position="120"/>
        <end position="174"/>
    </location>
</feature>
<proteinExistence type="predicted"/>
<reference evidence="3" key="1">
    <citation type="journal article" date="2014" name="Cell">
        <title>The Architecture of a Scrambled Genome Reveals Massive Levels of Genomic Rearrangement during Development.</title>
        <authorList>
            <person name="Chen X."/>
            <person name="Bracht J.R."/>
            <person name="Goldman A.D."/>
            <person name="Dolzhenko E."/>
            <person name="Clay D.M."/>
            <person name="Swart E.C."/>
            <person name="Perlman D.H."/>
            <person name="Doak T.G."/>
            <person name="Stuart A."/>
            <person name="Amemiya C.T."/>
            <person name="Sebra R.P."/>
            <person name="Landweber L.F."/>
        </authorList>
    </citation>
    <scope>NUCLEOTIDE SEQUENCE [LARGE SCALE GENOMIC DNA]</scope>
    <source>
        <strain evidence="3">JRB310</strain>
    </source>
</reference>
<sequence length="381" mass="43473">MGFQQSQIQKHEMLYKQAILTSNNLQFMGKKSKAKQKQKIQSPVSEDQCDENSGYTADFFNEEQLMELKQKESKQKILDHIKKQGILGKQTYKDVKILLKKKFGADTINIHKNWLVSTLNSRKSDSKAATPTNKRKKNSNKKNTKSSTCQGEQNIDGNSNQSQTSLTPSKNEDQSIITGMDYQSLQSDLKHTETEFSQIHSVTTFPELNQIDELIEKKLGELTQKARDDISNMILKQVPELLQTPQFQNLTDQIKESCDRVTKLESLLKSVDYEQISREVAEGREEIQQTFQILVEDIKKVAPTLGVATQESMARNVRRINDQIVELQKTIKDSTNGFKNMEDNLKILTAQDSEQVNLLEINIADVQKKLKCSAKKTLLKT</sequence>